<feature type="transmembrane region" description="Helical" evidence="1">
    <location>
        <begin position="85"/>
        <end position="106"/>
    </location>
</feature>
<keyword evidence="1" id="KW-1133">Transmembrane helix</keyword>
<keyword evidence="1" id="KW-0472">Membrane</keyword>
<evidence type="ECO:0000313" key="3">
    <source>
        <dbReference type="EMBL" id="KAF2824469.1"/>
    </source>
</evidence>
<feature type="transmembrane region" description="Helical" evidence="1">
    <location>
        <begin position="43"/>
        <end position="65"/>
    </location>
</feature>
<accession>A0A6A6ZV52</accession>
<keyword evidence="4" id="KW-1185">Reference proteome</keyword>
<dbReference type="InterPro" id="IPR049326">
    <property type="entry name" value="Rhodopsin_dom_fungi"/>
</dbReference>
<keyword evidence="1" id="KW-0812">Transmembrane</keyword>
<dbReference type="AlphaFoldDB" id="A0A6A6ZV52"/>
<feature type="transmembrane region" description="Helical" evidence="1">
    <location>
        <begin position="6"/>
        <end position="31"/>
    </location>
</feature>
<proteinExistence type="predicted"/>
<gene>
    <name evidence="3" type="ORF">CC86DRAFT_408545</name>
</gene>
<evidence type="ECO:0000256" key="1">
    <source>
        <dbReference type="SAM" id="Phobius"/>
    </source>
</evidence>
<protein>
    <recommendedName>
        <fullName evidence="2">Rhodopsin domain-containing protein</fullName>
    </recommendedName>
</protein>
<reference evidence="3" key="1">
    <citation type="journal article" date="2020" name="Stud. Mycol.">
        <title>101 Dothideomycetes genomes: a test case for predicting lifestyles and emergence of pathogens.</title>
        <authorList>
            <person name="Haridas S."/>
            <person name="Albert R."/>
            <person name="Binder M."/>
            <person name="Bloem J."/>
            <person name="Labutti K."/>
            <person name="Salamov A."/>
            <person name="Andreopoulos B."/>
            <person name="Baker S."/>
            <person name="Barry K."/>
            <person name="Bills G."/>
            <person name="Bluhm B."/>
            <person name="Cannon C."/>
            <person name="Castanera R."/>
            <person name="Culley D."/>
            <person name="Daum C."/>
            <person name="Ezra D."/>
            <person name="Gonzalez J."/>
            <person name="Henrissat B."/>
            <person name="Kuo A."/>
            <person name="Liang C."/>
            <person name="Lipzen A."/>
            <person name="Lutzoni F."/>
            <person name="Magnuson J."/>
            <person name="Mondo S."/>
            <person name="Nolan M."/>
            <person name="Ohm R."/>
            <person name="Pangilinan J."/>
            <person name="Park H.-J."/>
            <person name="Ramirez L."/>
            <person name="Alfaro M."/>
            <person name="Sun H."/>
            <person name="Tritt A."/>
            <person name="Yoshinaga Y."/>
            <person name="Zwiers L.-H."/>
            <person name="Turgeon B."/>
            <person name="Goodwin S."/>
            <person name="Spatafora J."/>
            <person name="Crous P."/>
            <person name="Grigoriev I."/>
        </authorList>
    </citation>
    <scope>NUCLEOTIDE SEQUENCE</scope>
    <source>
        <strain evidence="3">CBS 113818</strain>
    </source>
</reference>
<feature type="domain" description="Rhodopsin" evidence="2">
    <location>
        <begin position="28"/>
        <end position="112"/>
    </location>
</feature>
<dbReference type="Pfam" id="PF20684">
    <property type="entry name" value="Fung_rhodopsin"/>
    <property type="match status" value="1"/>
</dbReference>
<dbReference type="Proteomes" id="UP000799424">
    <property type="component" value="Unassembled WGS sequence"/>
</dbReference>
<evidence type="ECO:0000259" key="2">
    <source>
        <dbReference type="Pfam" id="PF20684"/>
    </source>
</evidence>
<organism evidence="3 4">
    <name type="scientific">Ophiobolus disseminans</name>
    <dbReference type="NCBI Taxonomy" id="1469910"/>
    <lineage>
        <taxon>Eukaryota</taxon>
        <taxon>Fungi</taxon>
        <taxon>Dikarya</taxon>
        <taxon>Ascomycota</taxon>
        <taxon>Pezizomycotina</taxon>
        <taxon>Dothideomycetes</taxon>
        <taxon>Pleosporomycetidae</taxon>
        <taxon>Pleosporales</taxon>
        <taxon>Pleosporineae</taxon>
        <taxon>Phaeosphaeriaceae</taxon>
        <taxon>Ophiobolus</taxon>
    </lineage>
</organism>
<dbReference type="EMBL" id="MU006230">
    <property type="protein sequence ID" value="KAF2824469.1"/>
    <property type="molecule type" value="Genomic_DNA"/>
</dbReference>
<evidence type="ECO:0000313" key="4">
    <source>
        <dbReference type="Proteomes" id="UP000799424"/>
    </source>
</evidence>
<name>A0A6A6ZV52_9PLEO</name>
<sequence>MPSSPLQPLQICLYTFSLILATAAIICRILSRRQMRIPLQLNDWLMVVAYVNVLGLAISANIAVVHGEMGRHQFELSETRAREVFGLNMKMTIVIPFLLSASSFLVKMSITHFCKIS</sequence>